<dbReference type="Proteomes" id="UP000095300">
    <property type="component" value="Unassembled WGS sequence"/>
</dbReference>
<protein>
    <recommendedName>
        <fullName evidence="6">Lipase domain-containing protein</fullName>
    </recommendedName>
</protein>
<proteinExistence type="inferred from homology"/>
<accession>A0A1I8PL45</accession>
<dbReference type="InterPro" id="IPR013818">
    <property type="entry name" value="Lipase"/>
</dbReference>
<evidence type="ECO:0000313" key="7">
    <source>
        <dbReference type="EnsemblMetazoa" id="SCAU009046-PA"/>
    </source>
</evidence>
<dbReference type="GO" id="GO:0016042">
    <property type="term" value="P:lipid catabolic process"/>
    <property type="evidence" value="ECO:0007669"/>
    <property type="project" value="TreeGrafter"/>
</dbReference>
<evidence type="ECO:0000313" key="8">
    <source>
        <dbReference type="Proteomes" id="UP000095300"/>
    </source>
</evidence>
<dbReference type="VEuPathDB" id="VectorBase:SCAU009046"/>
<dbReference type="SUPFAM" id="SSF53474">
    <property type="entry name" value="alpha/beta-Hydrolases"/>
    <property type="match status" value="1"/>
</dbReference>
<dbReference type="GO" id="GO:0017171">
    <property type="term" value="F:serine hydrolase activity"/>
    <property type="evidence" value="ECO:0007669"/>
    <property type="project" value="TreeGrafter"/>
</dbReference>
<reference evidence="7" key="1">
    <citation type="submission" date="2020-05" db="UniProtKB">
        <authorList>
            <consortium name="EnsemblMetazoa"/>
        </authorList>
    </citation>
    <scope>IDENTIFICATION</scope>
    <source>
        <strain evidence="7">USDA</strain>
    </source>
</reference>
<keyword evidence="3" id="KW-0964">Secreted</keyword>
<dbReference type="InterPro" id="IPR000734">
    <property type="entry name" value="TAG_lipase"/>
</dbReference>
<feature type="domain" description="Lipase" evidence="6">
    <location>
        <begin position="36"/>
        <end position="273"/>
    </location>
</feature>
<keyword evidence="5" id="KW-0732">Signal</keyword>
<dbReference type="Pfam" id="PF00151">
    <property type="entry name" value="Lipase"/>
    <property type="match status" value="1"/>
</dbReference>
<comment type="subcellular location">
    <subcellularLocation>
        <location evidence="1">Secreted</location>
    </subcellularLocation>
</comment>
<dbReference type="InterPro" id="IPR029058">
    <property type="entry name" value="AB_hydrolase_fold"/>
</dbReference>
<comment type="similarity">
    <text evidence="2 4">Belongs to the AB hydrolase superfamily. Lipase family.</text>
</comment>
<evidence type="ECO:0000259" key="6">
    <source>
        <dbReference type="Pfam" id="PF00151"/>
    </source>
</evidence>
<dbReference type="KEGG" id="scac:106090526"/>
<dbReference type="GO" id="GO:0005615">
    <property type="term" value="C:extracellular space"/>
    <property type="evidence" value="ECO:0007669"/>
    <property type="project" value="TreeGrafter"/>
</dbReference>
<dbReference type="PANTHER" id="PTHR11610">
    <property type="entry name" value="LIPASE"/>
    <property type="match status" value="1"/>
</dbReference>
<dbReference type="PANTHER" id="PTHR11610:SF177">
    <property type="entry name" value="IP13478P-RELATED"/>
    <property type="match status" value="1"/>
</dbReference>
<evidence type="ECO:0000256" key="3">
    <source>
        <dbReference type="ARBA" id="ARBA00022525"/>
    </source>
</evidence>
<feature type="chain" id="PRO_5009326845" description="Lipase domain-containing protein" evidence="5">
    <location>
        <begin position="25"/>
        <end position="276"/>
    </location>
</feature>
<evidence type="ECO:0000256" key="1">
    <source>
        <dbReference type="ARBA" id="ARBA00004613"/>
    </source>
</evidence>
<name>A0A1I8PL45_STOCA</name>
<dbReference type="GO" id="GO:0016298">
    <property type="term" value="F:lipase activity"/>
    <property type="evidence" value="ECO:0007669"/>
    <property type="project" value="InterPro"/>
</dbReference>
<keyword evidence="8" id="KW-1185">Reference proteome</keyword>
<dbReference type="STRING" id="35570.A0A1I8PL45"/>
<evidence type="ECO:0000256" key="4">
    <source>
        <dbReference type="RuleBase" id="RU004262"/>
    </source>
</evidence>
<dbReference type="OrthoDB" id="8183961at2759"/>
<dbReference type="AlphaFoldDB" id="A0A1I8PL45"/>
<evidence type="ECO:0000256" key="2">
    <source>
        <dbReference type="ARBA" id="ARBA00010701"/>
    </source>
</evidence>
<feature type="signal peptide" evidence="5">
    <location>
        <begin position="1"/>
        <end position="24"/>
    </location>
</feature>
<organism evidence="7 8">
    <name type="scientific">Stomoxys calcitrans</name>
    <name type="common">Stable fly</name>
    <name type="synonym">Conops calcitrans</name>
    <dbReference type="NCBI Taxonomy" id="35570"/>
    <lineage>
        <taxon>Eukaryota</taxon>
        <taxon>Metazoa</taxon>
        <taxon>Ecdysozoa</taxon>
        <taxon>Arthropoda</taxon>
        <taxon>Hexapoda</taxon>
        <taxon>Insecta</taxon>
        <taxon>Pterygota</taxon>
        <taxon>Neoptera</taxon>
        <taxon>Endopterygota</taxon>
        <taxon>Diptera</taxon>
        <taxon>Brachycera</taxon>
        <taxon>Muscomorpha</taxon>
        <taxon>Muscoidea</taxon>
        <taxon>Muscidae</taxon>
        <taxon>Stomoxys</taxon>
    </lineage>
</organism>
<evidence type="ECO:0000256" key="5">
    <source>
        <dbReference type="SAM" id="SignalP"/>
    </source>
</evidence>
<sequence>MKNIRTCCWLLLVEICAYTKTIEGFPCYFAKDECPNDDVQFWYYKKDFPNSPYLLDPLNISRELFEPQRPIEILIHGLSLNKDKTPNMEMRPLLLEHINVDVISVDYEPMAALPCYYPWAVQNARVVGKCLAQLLNVFHDQGIYTPQMIHIIGFSLGAQIAGLAANDLNFKVNRITGLDPAGWFFSTSNVRNKLDASDASFVDIIHTDVYLFSDINPMGHADFYPNLGPIRQPGCSFEEESRNCNHFRSAVYYAESIVTQSYDNDHQLMGYFVSNR</sequence>
<gene>
    <name evidence="7" type="primary">106090526</name>
</gene>
<dbReference type="EnsemblMetazoa" id="SCAU009046-RA">
    <property type="protein sequence ID" value="SCAU009046-PA"/>
    <property type="gene ID" value="SCAU009046"/>
</dbReference>
<dbReference type="Gene3D" id="3.40.50.1820">
    <property type="entry name" value="alpha/beta hydrolase"/>
    <property type="match status" value="1"/>
</dbReference>